<name>A0AAV6J487_9ERIC</name>
<sequence length="83" mass="9313">MSIYNLISYGCFLRECSIEHSIVGERSRLDSGVELKDTLMMGADYYQTEAEIASLVAEGKIPIGIEKNTKSGKPMRRDKILQL</sequence>
<dbReference type="InterPro" id="IPR011831">
    <property type="entry name" value="ADP-Glc_PPase"/>
</dbReference>
<gene>
    <name evidence="2" type="ORF">RHGRI_023676</name>
</gene>
<dbReference type="GO" id="GO:0005978">
    <property type="term" value="P:glycogen biosynthetic process"/>
    <property type="evidence" value="ECO:0007669"/>
    <property type="project" value="InterPro"/>
</dbReference>
<dbReference type="PANTHER" id="PTHR43523">
    <property type="entry name" value="GLUCOSE-1-PHOSPHATE ADENYLYLTRANSFERASE-RELATED"/>
    <property type="match status" value="1"/>
</dbReference>
<dbReference type="GO" id="GO:0008878">
    <property type="term" value="F:glucose-1-phosphate adenylyltransferase activity"/>
    <property type="evidence" value="ECO:0007669"/>
    <property type="project" value="InterPro"/>
</dbReference>
<dbReference type="InterPro" id="IPR011004">
    <property type="entry name" value="Trimer_LpxA-like_sf"/>
</dbReference>
<dbReference type="EMBL" id="JACTNZ010000008">
    <property type="protein sequence ID" value="KAG5535966.1"/>
    <property type="molecule type" value="Genomic_DNA"/>
</dbReference>
<dbReference type="PANTHER" id="PTHR43523:SF4">
    <property type="entry name" value="GLUCOSE-1-PHOSPHATE ADENYLYLTRANSFERASE LARGE SUBUNIT 3, CHLOROPLASTIC"/>
    <property type="match status" value="1"/>
</dbReference>
<reference evidence="2" key="1">
    <citation type="submission" date="2020-08" db="EMBL/GenBank/DDBJ databases">
        <title>Plant Genome Project.</title>
        <authorList>
            <person name="Zhang R.-G."/>
        </authorList>
    </citation>
    <scope>NUCLEOTIDE SEQUENCE</scope>
    <source>
        <strain evidence="2">WSP0</strain>
        <tissue evidence="2">Leaf</tissue>
    </source>
</reference>
<comment type="caution">
    <text evidence="2">The sequence shown here is derived from an EMBL/GenBank/DDBJ whole genome shotgun (WGS) entry which is preliminary data.</text>
</comment>
<evidence type="ECO:0008006" key="4">
    <source>
        <dbReference type="Google" id="ProtNLM"/>
    </source>
</evidence>
<protein>
    <recommendedName>
        <fullName evidence="4">DNA-directed RNA polymerase</fullName>
    </recommendedName>
</protein>
<dbReference type="Proteomes" id="UP000823749">
    <property type="component" value="Chromosome 8"/>
</dbReference>
<dbReference type="Gene3D" id="2.160.10.10">
    <property type="entry name" value="Hexapeptide repeat proteins"/>
    <property type="match status" value="1"/>
</dbReference>
<organism evidence="2 3">
    <name type="scientific">Rhododendron griersonianum</name>
    <dbReference type="NCBI Taxonomy" id="479676"/>
    <lineage>
        <taxon>Eukaryota</taxon>
        <taxon>Viridiplantae</taxon>
        <taxon>Streptophyta</taxon>
        <taxon>Embryophyta</taxon>
        <taxon>Tracheophyta</taxon>
        <taxon>Spermatophyta</taxon>
        <taxon>Magnoliopsida</taxon>
        <taxon>eudicotyledons</taxon>
        <taxon>Gunneridae</taxon>
        <taxon>Pentapetalae</taxon>
        <taxon>asterids</taxon>
        <taxon>Ericales</taxon>
        <taxon>Ericaceae</taxon>
        <taxon>Ericoideae</taxon>
        <taxon>Rhodoreae</taxon>
        <taxon>Rhododendron</taxon>
    </lineage>
</organism>
<evidence type="ECO:0000256" key="1">
    <source>
        <dbReference type="ARBA" id="ARBA00010443"/>
    </source>
</evidence>
<comment type="similarity">
    <text evidence="1">Belongs to the bacterial/plant glucose-1-phosphate adenylyltransferase family.</text>
</comment>
<evidence type="ECO:0000313" key="2">
    <source>
        <dbReference type="EMBL" id="KAG5535966.1"/>
    </source>
</evidence>
<accession>A0AAV6J487</accession>
<dbReference type="SUPFAM" id="SSF51161">
    <property type="entry name" value="Trimeric LpxA-like enzymes"/>
    <property type="match status" value="1"/>
</dbReference>
<evidence type="ECO:0000313" key="3">
    <source>
        <dbReference type="Proteomes" id="UP000823749"/>
    </source>
</evidence>
<dbReference type="AlphaFoldDB" id="A0AAV6J487"/>
<keyword evidence="3" id="KW-1185">Reference proteome</keyword>
<dbReference type="Pfam" id="PF25247">
    <property type="entry name" value="LbH_GLGC"/>
    <property type="match status" value="1"/>
</dbReference>
<proteinExistence type="inferred from homology"/>